<feature type="coiled-coil region" evidence="1">
    <location>
        <begin position="451"/>
        <end position="513"/>
    </location>
</feature>
<reference evidence="2 3" key="1">
    <citation type="submission" date="2024-09" db="EMBL/GenBank/DDBJ databases">
        <authorList>
            <person name="Sun Q."/>
            <person name="Mori K."/>
        </authorList>
    </citation>
    <scope>NUCLEOTIDE SEQUENCE [LARGE SCALE GENOMIC DNA]</scope>
    <source>
        <strain evidence="2 3">CGMCC 1.15906</strain>
    </source>
</reference>
<evidence type="ECO:0000313" key="2">
    <source>
        <dbReference type="EMBL" id="MFC0627679.1"/>
    </source>
</evidence>
<dbReference type="RefSeq" id="WP_380052706.1">
    <property type="nucleotide sequence ID" value="NZ_JBHLTC010000035.1"/>
</dbReference>
<organism evidence="2 3">
    <name type="scientific">Kribbella deserti</name>
    <dbReference type="NCBI Taxonomy" id="1926257"/>
    <lineage>
        <taxon>Bacteria</taxon>
        <taxon>Bacillati</taxon>
        <taxon>Actinomycetota</taxon>
        <taxon>Actinomycetes</taxon>
        <taxon>Propionibacteriales</taxon>
        <taxon>Kribbellaceae</taxon>
        <taxon>Kribbella</taxon>
    </lineage>
</organism>
<protein>
    <recommendedName>
        <fullName evidence="4">Class I SAM-dependent methyltransferase</fullName>
    </recommendedName>
</protein>
<comment type="caution">
    <text evidence="2">The sequence shown here is derived from an EMBL/GenBank/DDBJ whole genome shotgun (WGS) entry which is preliminary data.</text>
</comment>
<gene>
    <name evidence="2" type="ORF">ACFFGN_26635</name>
</gene>
<name>A0ABV6QSQ2_9ACTN</name>
<keyword evidence="3" id="KW-1185">Reference proteome</keyword>
<evidence type="ECO:0000313" key="3">
    <source>
        <dbReference type="Proteomes" id="UP001589890"/>
    </source>
</evidence>
<proteinExistence type="predicted"/>
<accession>A0ABV6QSQ2</accession>
<evidence type="ECO:0000256" key="1">
    <source>
        <dbReference type="SAM" id="Coils"/>
    </source>
</evidence>
<keyword evidence="1" id="KW-0175">Coiled coil</keyword>
<dbReference type="Proteomes" id="UP001589890">
    <property type="component" value="Unassembled WGS sequence"/>
</dbReference>
<evidence type="ECO:0008006" key="4">
    <source>
        <dbReference type="Google" id="ProtNLM"/>
    </source>
</evidence>
<dbReference type="EMBL" id="JBHLTC010000035">
    <property type="protein sequence ID" value="MFC0627679.1"/>
    <property type="molecule type" value="Genomic_DNA"/>
</dbReference>
<sequence length="550" mass="57776">MSELNPAPADGVAVEGPVLRALLDDVLPSGSRVLVLGPHGSDVLDLVSARAASVTTVASLPDPAGTDDLRYDLLLAAGGLDLPTSEVVPGAAGQGGSGWAERLERLAHLAAPGAVVILSLPNEFVLSGLLDSRGSAWPNAGAAALVEDESRPASAADLAAELDRVGLPASRVFAVASSGSEPRALIDSAVASSTRPGRFAARVAVQALEAASADTELLAPLADAADAAAQAGLLSSTLSGWLAVSGPTGGRSLYARIPGHDTVLAADRSRTADDAWDIRVTPGNAEHDPSVPVKFSPAAIPAVIPDAASVEHTLIRFAAAEDVPSFRALAAALGDWARAQFAATKPVPECVPVWTWDELIADADGFALGVAPWRTAKSDSMESLLAAAWLRFHDRLLGGHRHHPWPAWTVGDDLVSTWLDMSGVEASPELLARGRELADAIDGLPSTDPDLRTALLEADEARQEASELAAHIGGLEQALAYRDRQLLVRETRIRRLRAELQEAVVERDKISAEKARLHTSRTYQLANQLRRATLLARPGKLASRVRKRTR</sequence>